<protein>
    <recommendedName>
        <fullName evidence="3">Plasmid mobilization relaxosome protein MobC</fullName>
    </recommendedName>
</protein>
<sequence>MMTTIATKKKAGGRPVAAKKKATIVRVRFDKEQYFILRHKAQKAGLNFSAYLRQAAEVTVIKAQLTTEERDFIRKLVGMANNLNQLVKEFKQAGILKTAAHVEGLRDKVDQLLKLLRSDK</sequence>
<evidence type="ECO:0008006" key="3">
    <source>
        <dbReference type="Google" id="ProtNLM"/>
    </source>
</evidence>
<dbReference type="RefSeq" id="WP_119077584.1">
    <property type="nucleotide sequence ID" value="NZ_CP029600.1"/>
</dbReference>
<dbReference type="EMBL" id="CP029600">
    <property type="protein sequence ID" value="AWO01371.1"/>
    <property type="molecule type" value="Genomic_DNA"/>
</dbReference>
<gene>
    <name evidence="1" type="ORF">DLD77_06530</name>
</gene>
<accession>A0ABN5LPR1</accession>
<dbReference type="Proteomes" id="UP000246099">
    <property type="component" value="Chromosome"/>
</dbReference>
<organism evidence="1 2">
    <name type="scientific">Chitinophaga alhagiae</name>
    <dbReference type="NCBI Taxonomy" id="2203219"/>
    <lineage>
        <taxon>Bacteria</taxon>
        <taxon>Pseudomonadati</taxon>
        <taxon>Bacteroidota</taxon>
        <taxon>Chitinophagia</taxon>
        <taxon>Chitinophagales</taxon>
        <taxon>Chitinophagaceae</taxon>
        <taxon>Chitinophaga</taxon>
    </lineage>
</organism>
<evidence type="ECO:0000313" key="1">
    <source>
        <dbReference type="EMBL" id="AWO01371.1"/>
    </source>
</evidence>
<dbReference type="Pfam" id="PF21983">
    <property type="entry name" value="NikA-like"/>
    <property type="match status" value="1"/>
</dbReference>
<evidence type="ECO:0000313" key="2">
    <source>
        <dbReference type="Proteomes" id="UP000246099"/>
    </source>
</evidence>
<keyword evidence="2" id="KW-1185">Reference proteome</keyword>
<proteinExistence type="predicted"/>
<reference evidence="1 2" key="1">
    <citation type="submission" date="2018-05" db="EMBL/GenBank/DDBJ databases">
        <title>Chitinophaga sp. nov., isolated from rhizosphere soil of Alhagi.</title>
        <authorList>
            <person name="Liu Y."/>
        </authorList>
    </citation>
    <scope>NUCLEOTIDE SEQUENCE [LARGE SCALE GENOMIC DNA]</scope>
    <source>
        <strain evidence="1 2">T22</strain>
    </source>
</reference>
<name>A0ABN5LPR1_9BACT</name>
<dbReference type="InterPro" id="IPR053842">
    <property type="entry name" value="NikA-like"/>
</dbReference>